<dbReference type="STRING" id="4232.A0A251TR52"/>
<dbReference type="Proteomes" id="UP000215914">
    <property type="component" value="Chromosome 9"/>
</dbReference>
<evidence type="ECO:0000313" key="2">
    <source>
        <dbReference type="EMBL" id="OTG13607.1"/>
    </source>
</evidence>
<sequence length="93" mass="10836">MIYVRVSQEESLLRPLRIMSDKNLEDNDIEPTPKLIGVVFQNCQGQVEHWVKPYIRLMVERLRVVETRETLKCLLVQVVTCKKLGGETEIEPL</sequence>
<reference evidence="1" key="3">
    <citation type="submission" date="2020-06" db="EMBL/GenBank/DDBJ databases">
        <title>Helianthus annuus Genome sequencing and assembly Release 2.</title>
        <authorList>
            <person name="Gouzy J."/>
            <person name="Langlade N."/>
            <person name="Munos S."/>
        </authorList>
    </citation>
    <scope>NUCLEOTIDE SEQUENCE</scope>
    <source>
        <tissue evidence="1">Leaves</tissue>
    </source>
</reference>
<dbReference type="EMBL" id="MNCJ02000324">
    <property type="protein sequence ID" value="KAF5788967.1"/>
    <property type="molecule type" value="Genomic_DNA"/>
</dbReference>
<organism evidence="2 3">
    <name type="scientific">Helianthus annuus</name>
    <name type="common">Common sunflower</name>
    <dbReference type="NCBI Taxonomy" id="4232"/>
    <lineage>
        <taxon>Eukaryota</taxon>
        <taxon>Viridiplantae</taxon>
        <taxon>Streptophyta</taxon>
        <taxon>Embryophyta</taxon>
        <taxon>Tracheophyta</taxon>
        <taxon>Spermatophyta</taxon>
        <taxon>Magnoliopsida</taxon>
        <taxon>eudicotyledons</taxon>
        <taxon>Gunneridae</taxon>
        <taxon>Pentapetalae</taxon>
        <taxon>asterids</taxon>
        <taxon>campanulids</taxon>
        <taxon>Asterales</taxon>
        <taxon>Asteraceae</taxon>
        <taxon>Asteroideae</taxon>
        <taxon>Heliantheae alliance</taxon>
        <taxon>Heliantheae</taxon>
        <taxon>Helianthus</taxon>
    </lineage>
</organism>
<dbReference type="EMBL" id="CM007898">
    <property type="protein sequence ID" value="OTG13607.1"/>
    <property type="molecule type" value="Genomic_DNA"/>
</dbReference>
<protein>
    <submittedName>
        <fullName evidence="2">Uncharacterized protein</fullName>
    </submittedName>
</protein>
<dbReference type="InParanoid" id="A0A251TR52"/>
<dbReference type="AlphaFoldDB" id="A0A251TR52"/>
<gene>
    <name evidence="2" type="ORF">HannXRQ_Chr09g0240021</name>
    <name evidence="1" type="ORF">HanXRQr2_Chr09g0365351</name>
</gene>
<reference evidence="2" key="2">
    <citation type="submission" date="2017-02" db="EMBL/GenBank/DDBJ databases">
        <title>Sunflower complete genome.</title>
        <authorList>
            <person name="Langlade N."/>
            <person name="Munos S."/>
        </authorList>
    </citation>
    <scope>NUCLEOTIDE SEQUENCE [LARGE SCALE GENOMIC DNA]</scope>
    <source>
        <tissue evidence="2">Leaves</tissue>
    </source>
</reference>
<proteinExistence type="predicted"/>
<accession>A0A251TR52</accession>
<evidence type="ECO:0000313" key="1">
    <source>
        <dbReference type="EMBL" id="KAF5788967.1"/>
    </source>
</evidence>
<evidence type="ECO:0000313" key="3">
    <source>
        <dbReference type="Proteomes" id="UP000215914"/>
    </source>
</evidence>
<reference evidence="1 3" key="1">
    <citation type="journal article" date="2017" name="Nature">
        <title>The sunflower genome provides insights into oil metabolism, flowering and Asterid evolution.</title>
        <authorList>
            <person name="Badouin H."/>
            <person name="Gouzy J."/>
            <person name="Grassa C.J."/>
            <person name="Murat F."/>
            <person name="Staton S.E."/>
            <person name="Cottret L."/>
            <person name="Lelandais-Briere C."/>
            <person name="Owens G.L."/>
            <person name="Carrere S."/>
            <person name="Mayjonade B."/>
            <person name="Legrand L."/>
            <person name="Gill N."/>
            <person name="Kane N.C."/>
            <person name="Bowers J.E."/>
            <person name="Hubner S."/>
            <person name="Bellec A."/>
            <person name="Berard A."/>
            <person name="Berges H."/>
            <person name="Blanchet N."/>
            <person name="Boniface M.C."/>
            <person name="Brunel D."/>
            <person name="Catrice O."/>
            <person name="Chaidir N."/>
            <person name="Claudel C."/>
            <person name="Donnadieu C."/>
            <person name="Faraut T."/>
            <person name="Fievet G."/>
            <person name="Helmstetter N."/>
            <person name="King M."/>
            <person name="Knapp S.J."/>
            <person name="Lai Z."/>
            <person name="Le Paslier M.C."/>
            <person name="Lippi Y."/>
            <person name="Lorenzon L."/>
            <person name="Mandel J.R."/>
            <person name="Marage G."/>
            <person name="Marchand G."/>
            <person name="Marquand E."/>
            <person name="Bret-Mestries E."/>
            <person name="Morien E."/>
            <person name="Nambeesan S."/>
            <person name="Nguyen T."/>
            <person name="Pegot-Espagnet P."/>
            <person name="Pouilly N."/>
            <person name="Raftis F."/>
            <person name="Sallet E."/>
            <person name="Schiex T."/>
            <person name="Thomas J."/>
            <person name="Vandecasteele C."/>
            <person name="Vares D."/>
            <person name="Vear F."/>
            <person name="Vautrin S."/>
            <person name="Crespi M."/>
            <person name="Mangin B."/>
            <person name="Burke J.M."/>
            <person name="Salse J."/>
            <person name="Munos S."/>
            <person name="Vincourt P."/>
            <person name="Rieseberg L.H."/>
            <person name="Langlade N.B."/>
        </authorList>
    </citation>
    <scope>NUCLEOTIDE SEQUENCE [LARGE SCALE GENOMIC DNA]</scope>
    <source>
        <strain evidence="3">cv. SF193</strain>
        <tissue evidence="1">Leaves</tissue>
    </source>
</reference>
<keyword evidence="3" id="KW-1185">Reference proteome</keyword>
<name>A0A251TR52_HELAN</name>
<dbReference type="Gramene" id="mRNA:HanXRQr2_Chr09g0365351">
    <property type="protein sequence ID" value="mRNA:HanXRQr2_Chr09g0365351"/>
    <property type="gene ID" value="HanXRQr2_Chr09g0365351"/>
</dbReference>